<feature type="compositionally biased region" description="Basic and acidic residues" evidence="1">
    <location>
        <begin position="343"/>
        <end position="357"/>
    </location>
</feature>
<evidence type="ECO:0000259" key="2">
    <source>
        <dbReference type="PROSITE" id="PS51038"/>
    </source>
</evidence>
<evidence type="ECO:0000256" key="1">
    <source>
        <dbReference type="SAM" id="MobiDB-lite"/>
    </source>
</evidence>
<dbReference type="Gene3D" id="2.30.30.490">
    <property type="match status" value="1"/>
</dbReference>
<dbReference type="InterPro" id="IPR053032">
    <property type="entry name" value="BAH_domain-containing"/>
</dbReference>
<feature type="region of interest" description="Disordered" evidence="1">
    <location>
        <begin position="305"/>
        <end position="374"/>
    </location>
</feature>
<dbReference type="Pfam" id="PF01426">
    <property type="entry name" value="BAH"/>
    <property type="match status" value="1"/>
</dbReference>
<evidence type="ECO:0000313" key="3">
    <source>
        <dbReference type="Proteomes" id="UP000887572"/>
    </source>
</evidence>
<feature type="domain" description="BAH" evidence="2">
    <location>
        <begin position="630"/>
        <end position="788"/>
    </location>
</feature>
<feature type="compositionally biased region" description="Basic residues" evidence="1">
    <location>
        <begin position="511"/>
        <end position="530"/>
    </location>
</feature>
<dbReference type="Proteomes" id="UP000887572">
    <property type="component" value="Unplaced"/>
</dbReference>
<dbReference type="GO" id="GO:0031507">
    <property type="term" value="P:heterochromatin formation"/>
    <property type="evidence" value="ECO:0007669"/>
    <property type="project" value="TreeGrafter"/>
</dbReference>
<dbReference type="PANTHER" id="PTHR46576">
    <property type="entry name" value="BROMO ADJACENT HOMOLOGY DOMAIN-CONTAINING 1 PROTEIN"/>
    <property type="match status" value="1"/>
</dbReference>
<dbReference type="GO" id="GO:0045892">
    <property type="term" value="P:negative regulation of DNA-templated transcription"/>
    <property type="evidence" value="ECO:0007669"/>
    <property type="project" value="TreeGrafter"/>
</dbReference>
<dbReference type="InterPro" id="IPR001025">
    <property type="entry name" value="BAH_dom"/>
</dbReference>
<feature type="region of interest" description="Disordered" evidence="1">
    <location>
        <begin position="270"/>
        <end position="291"/>
    </location>
</feature>
<feature type="compositionally biased region" description="Low complexity" evidence="1">
    <location>
        <begin position="443"/>
        <end position="459"/>
    </location>
</feature>
<feature type="region of interest" description="Disordered" evidence="1">
    <location>
        <begin position="415"/>
        <end position="539"/>
    </location>
</feature>
<dbReference type="WBParaSite" id="Gr19_v10_g17630.t1">
    <property type="protein sequence ID" value="Gr19_v10_g17630.t1"/>
    <property type="gene ID" value="Gr19_v10_g17630"/>
</dbReference>
<organism evidence="3 4">
    <name type="scientific">Globodera rostochiensis</name>
    <name type="common">Golden nematode worm</name>
    <name type="synonym">Heterodera rostochiensis</name>
    <dbReference type="NCBI Taxonomy" id="31243"/>
    <lineage>
        <taxon>Eukaryota</taxon>
        <taxon>Metazoa</taxon>
        <taxon>Ecdysozoa</taxon>
        <taxon>Nematoda</taxon>
        <taxon>Chromadorea</taxon>
        <taxon>Rhabditida</taxon>
        <taxon>Tylenchina</taxon>
        <taxon>Tylenchomorpha</taxon>
        <taxon>Tylenchoidea</taxon>
        <taxon>Heteroderidae</taxon>
        <taxon>Heteroderinae</taxon>
        <taxon>Globodera</taxon>
    </lineage>
</organism>
<keyword evidence="3" id="KW-1185">Reference proteome</keyword>
<dbReference type="InterPro" id="IPR043151">
    <property type="entry name" value="BAH_sf"/>
</dbReference>
<name>A0A914HIB8_GLORO</name>
<sequence length="801" mass="86968">MELRDKRRMIWGQGDDRIRWKLSVRVLPPPVTSTAASEVPTATTTHMDSNRNKLLMNNAQQQLQWQVLRLAAPFAPTSATSSNSVGVGPGPAELAQLWHSVVGGTHQEQMLPRGFWRQLADSPPQSSCWTPCHLISPSIVHSLLEMSVDVHSDHHQHQQQQQHFAMDNHHNILLKPIEYSECAGGRQGVGGEAETAAVAAWMGAETNSEMDEEAVDGVGGSSVRRAEAKGTEEAPAAEDVQLEEDEPDEGEQQLLHALSPTPPARQFVHQLLTQQQQQQQQQQLDSSSSSSSVAAAEMFIYRRSSRLASPSKGPPPPISAERPCGTATITTEKTTTTAPVPDKMPKLERQEMEEQQNKRPPHSPDSGGEECENVHPPLLVAEGGADCTAPPPPPERPVPLLVPKRLLEMAATAITAHSQNEKQRQQNDGDTLRAWGALPTNCSPSSRSSSGVSTADSASLDGGGGARRMTNGGIVDDAGCKPPPPAALVKEGRGRKRLAAGNGPNDGVPPLRKRRRVGPRIGPRRKRRAQPAKGQGIGRQTEAAAQVLLEHGGVSPSSLKMALIRVPEQAQQLIADRSKSGLRGAAPPPLLPLVSNWRPVGPGCVRRLLADSRDHFICYDAIRHRSVPGVAIRVGDCVQINSADNEDDLFVGRVLAINYEPEGRSLQLTLLWFYTQRQLPTAPADASGLDPRELFSSKHLDSVNVDSVDAVIHVLTFAEYCRYRAELAAAWPPNGQGVQAVARPCPCPRTASNYPRRDFLPPMGTPLDSVFFCRSVFSLTRKRIKSFGCAKPIKSLRCLRP</sequence>
<dbReference type="GO" id="GO:0000976">
    <property type="term" value="F:transcription cis-regulatory region binding"/>
    <property type="evidence" value="ECO:0007669"/>
    <property type="project" value="TreeGrafter"/>
</dbReference>
<protein>
    <submittedName>
        <fullName evidence="4">BAH domain-containing protein</fullName>
    </submittedName>
</protein>
<feature type="compositionally biased region" description="Low complexity" evidence="1">
    <location>
        <begin position="326"/>
        <end position="337"/>
    </location>
</feature>
<dbReference type="GO" id="GO:0003682">
    <property type="term" value="F:chromatin binding"/>
    <property type="evidence" value="ECO:0007669"/>
    <property type="project" value="InterPro"/>
</dbReference>
<feature type="compositionally biased region" description="Acidic residues" evidence="1">
    <location>
        <begin position="240"/>
        <end position="251"/>
    </location>
</feature>
<dbReference type="GO" id="GO:0005677">
    <property type="term" value="C:chromatin silencing complex"/>
    <property type="evidence" value="ECO:0007669"/>
    <property type="project" value="TreeGrafter"/>
</dbReference>
<proteinExistence type="predicted"/>
<feature type="compositionally biased region" description="Basic and acidic residues" evidence="1">
    <location>
        <begin position="419"/>
        <end position="431"/>
    </location>
</feature>
<feature type="region of interest" description="Disordered" evidence="1">
    <location>
        <begin position="205"/>
        <end position="251"/>
    </location>
</feature>
<dbReference type="PROSITE" id="PS51038">
    <property type="entry name" value="BAH"/>
    <property type="match status" value="1"/>
</dbReference>
<evidence type="ECO:0000313" key="4">
    <source>
        <dbReference type="WBParaSite" id="Gr19_v10_g17630.t1"/>
    </source>
</evidence>
<reference evidence="4" key="1">
    <citation type="submission" date="2022-11" db="UniProtKB">
        <authorList>
            <consortium name="WormBaseParasite"/>
        </authorList>
    </citation>
    <scope>IDENTIFICATION</scope>
</reference>
<dbReference type="PANTHER" id="PTHR46576:SF1">
    <property type="entry name" value="BROMO ADJACENT HOMOLOGY DOMAIN-CONTAINING 1 PROTEIN"/>
    <property type="match status" value="1"/>
</dbReference>
<accession>A0A914HIB8</accession>
<dbReference type="AlphaFoldDB" id="A0A914HIB8"/>